<keyword evidence="1" id="KW-1133">Transmembrane helix</keyword>
<comment type="caution">
    <text evidence="2">The sequence shown here is derived from an EMBL/GenBank/DDBJ whole genome shotgun (WGS) entry which is preliminary data.</text>
</comment>
<evidence type="ECO:0000313" key="3">
    <source>
        <dbReference type="Proteomes" id="UP000620124"/>
    </source>
</evidence>
<dbReference type="AlphaFoldDB" id="A0A8H6U3W1"/>
<reference evidence="2" key="1">
    <citation type="submission" date="2020-05" db="EMBL/GenBank/DDBJ databases">
        <title>Mycena genomes resolve the evolution of fungal bioluminescence.</title>
        <authorList>
            <person name="Tsai I.J."/>
        </authorList>
    </citation>
    <scope>NUCLEOTIDE SEQUENCE</scope>
    <source>
        <strain evidence="2">CCC161011</strain>
    </source>
</reference>
<evidence type="ECO:0000313" key="2">
    <source>
        <dbReference type="EMBL" id="KAF7328407.1"/>
    </source>
</evidence>
<keyword evidence="3" id="KW-1185">Reference proteome</keyword>
<feature type="transmembrane region" description="Helical" evidence="1">
    <location>
        <begin position="300"/>
        <end position="320"/>
    </location>
</feature>
<evidence type="ECO:0000256" key="1">
    <source>
        <dbReference type="SAM" id="Phobius"/>
    </source>
</evidence>
<proteinExistence type="predicted"/>
<gene>
    <name evidence="2" type="ORF">MVEN_02556400</name>
</gene>
<organism evidence="2 3">
    <name type="scientific">Mycena venus</name>
    <dbReference type="NCBI Taxonomy" id="2733690"/>
    <lineage>
        <taxon>Eukaryota</taxon>
        <taxon>Fungi</taxon>
        <taxon>Dikarya</taxon>
        <taxon>Basidiomycota</taxon>
        <taxon>Agaricomycotina</taxon>
        <taxon>Agaricomycetes</taxon>
        <taxon>Agaricomycetidae</taxon>
        <taxon>Agaricales</taxon>
        <taxon>Marasmiineae</taxon>
        <taxon>Mycenaceae</taxon>
        <taxon>Mycena</taxon>
    </lineage>
</organism>
<sequence>MKLGALVYLRSGCSEPIEIASINTCELEDSGWKLRISGSSVPSKPTRMKNGWTRFDYFNIMTAGIATREIHWPHAANSWLPQANYVFSSLNISSNYERYRIVDGIEYRLSFRNTSEVSPEDGYLFLCPLANFHAPGSTRFTHPNLAAYWSLDPSGTRRLNHWRATMLGFPSVEFKMKVWTRTWDENVYVGLQQFHRGKGFDPNTRDVARHMGIVLYESPWIDDQLEDVVQDEYIAKQASQSGRTNLISEGEVIGYSSLKSPELEIFDVSCIPDRAIMEPEPPKPLFTIMRIFTRTRAQHIVLLFGLLFVTLFFRGSVFNFSDSNIVGVAIQRAETLESWLPDEALITLIDVLKADVRAAVVYNAIEGEGIRRKWVRRQLSMKEA</sequence>
<dbReference type="Proteomes" id="UP000620124">
    <property type="component" value="Unassembled WGS sequence"/>
</dbReference>
<protein>
    <submittedName>
        <fullName evidence="2">Uncharacterized protein</fullName>
    </submittedName>
</protein>
<dbReference type="OrthoDB" id="2934367at2759"/>
<name>A0A8H6U3W1_9AGAR</name>
<keyword evidence="1" id="KW-0812">Transmembrane</keyword>
<keyword evidence="1" id="KW-0472">Membrane</keyword>
<dbReference type="EMBL" id="JACAZI010000036">
    <property type="protein sequence ID" value="KAF7328407.1"/>
    <property type="molecule type" value="Genomic_DNA"/>
</dbReference>
<accession>A0A8H6U3W1</accession>